<dbReference type="InterPro" id="IPR028309">
    <property type="entry name" value="RB_fam"/>
</dbReference>
<dbReference type="Pfam" id="PF01858">
    <property type="entry name" value="RB_A"/>
    <property type="match status" value="1"/>
</dbReference>
<dbReference type="SUPFAM" id="SSF47954">
    <property type="entry name" value="Cyclin-like"/>
    <property type="match status" value="2"/>
</dbReference>
<evidence type="ECO:0000313" key="11">
    <source>
        <dbReference type="Proteomes" id="UP000288805"/>
    </source>
</evidence>
<comment type="similarity">
    <text evidence="2">Belongs to the retinoblastoma protein (RB) family.</text>
</comment>
<evidence type="ECO:0000256" key="1">
    <source>
        <dbReference type="ARBA" id="ARBA00004123"/>
    </source>
</evidence>
<dbReference type="SMART" id="SM01368">
    <property type="entry name" value="RB_A"/>
    <property type="match status" value="1"/>
</dbReference>
<feature type="region of interest" description="Disordered" evidence="8">
    <location>
        <begin position="520"/>
        <end position="542"/>
    </location>
</feature>
<proteinExistence type="inferred from homology"/>
<keyword evidence="7" id="KW-0131">Cell cycle</keyword>
<dbReference type="PANTHER" id="PTHR13742">
    <property type="entry name" value="RETINOBLASTOMA-ASSOCIATED PROTEIN RB -RELATED"/>
    <property type="match status" value="1"/>
</dbReference>
<gene>
    <name evidence="10" type="primary">RBR_3</name>
    <name evidence="10" type="ORF">CK203_067488</name>
</gene>
<reference evidence="10 11" key="1">
    <citation type="journal article" date="2018" name="PLoS Genet.">
        <title>Population sequencing reveals clonal diversity and ancestral inbreeding in the grapevine cultivar Chardonnay.</title>
        <authorList>
            <person name="Roach M.J."/>
            <person name="Johnson D.L."/>
            <person name="Bohlmann J."/>
            <person name="van Vuuren H.J."/>
            <person name="Jones S.J."/>
            <person name="Pretorius I.S."/>
            <person name="Schmidt S.A."/>
            <person name="Borneman A.R."/>
        </authorList>
    </citation>
    <scope>NUCLEOTIDE SEQUENCE [LARGE SCALE GENOMIC DNA]</scope>
    <source>
        <strain evidence="11">cv. Chardonnay</strain>
        <tissue evidence="10">Leaf</tissue>
    </source>
</reference>
<keyword evidence="3" id="KW-0678">Repressor</keyword>
<accession>A0A438ECF2</accession>
<evidence type="ECO:0000256" key="7">
    <source>
        <dbReference type="ARBA" id="ARBA00023306"/>
    </source>
</evidence>
<organism evidence="10 11">
    <name type="scientific">Vitis vinifera</name>
    <name type="common">Grape</name>
    <dbReference type="NCBI Taxonomy" id="29760"/>
    <lineage>
        <taxon>Eukaryota</taxon>
        <taxon>Viridiplantae</taxon>
        <taxon>Streptophyta</taxon>
        <taxon>Embryophyta</taxon>
        <taxon>Tracheophyta</taxon>
        <taxon>Spermatophyta</taxon>
        <taxon>Magnoliopsida</taxon>
        <taxon>eudicotyledons</taxon>
        <taxon>Gunneridae</taxon>
        <taxon>Pentapetalae</taxon>
        <taxon>rosids</taxon>
        <taxon>Vitales</taxon>
        <taxon>Vitaceae</taxon>
        <taxon>Viteae</taxon>
        <taxon>Vitis</taxon>
    </lineage>
</organism>
<evidence type="ECO:0000256" key="2">
    <source>
        <dbReference type="ARBA" id="ARBA00009475"/>
    </source>
</evidence>
<name>A0A438ECF2_VITVI</name>
<evidence type="ECO:0000256" key="6">
    <source>
        <dbReference type="ARBA" id="ARBA00023242"/>
    </source>
</evidence>
<dbReference type="InterPro" id="IPR002719">
    <property type="entry name" value="RB_B"/>
</dbReference>
<keyword evidence="5" id="KW-0804">Transcription</keyword>
<evidence type="ECO:0000259" key="9">
    <source>
        <dbReference type="SMART" id="SM01368"/>
    </source>
</evidence>
<keyword evidence="4" id="KW-0805">Transcription regulation</keyword>
<evidence type="ECO:0000313" key="10">
    <source>
        <dbReference type="EMBL" id="RVW45233.1"/>
    </source>
</evidence>
<dbReference type="AlphaFoldDB" id="A0A438ECF2"/>
<comment type="subcellular location">
    <subcellularLocation>
        <location evidence="1">Nucleus</location>
    </subcellularLocation>
</comment>
<protein>
    <submittedName>
        <fullName evidence="10">Retinoblastoma-related protein</fullName>
    </submittedName>
</protein>
<dbReference type="GO" id="GO:0005634">
    <property type="term" value="C:nucleus"/>
    <property type="evidence" value="ECO:0007669"/>
    <property type="project" value="UniProtKB-SubCell"/>
</dbReference>
<dbReference type="InterPro" id="IPR036915">
    <property type="entry name" value="Cyclin-like_sf"/>
</dbReference>
<dbReference type="InterPro" id="IPR002720">
    <property type="entry name" value="RB_A"/>
</dbReference>
<dbReference type="GO" id="GO:0032875">
    <property type="term" value="P:regulation of DNA endoreduplication"/>
    <property type="evidence" value="ECO:0007669"/>
    <property type="project" value="UniProtKB-ARBA"/>
</dbReference>
<comment type="caution">
    <text evidence="10">The sequence shown here is derived from an EMBL/GenBank/DDBJ whole genome shotgun (WGS) entry which is preliminary data.</text>
</comment>
<evidence type="ECO:0000256" key="3">
    <source>
        <dbReference type="ARBA" id="ARBA00022491"/>
    </source>
</evidence>
<feature type="region of interest" description="Disordered" evidence="8">
    <location>
        <begin position="307"/>
        <end position="372"/>
    </location>
</feature>
<evidence type="ECO:0000256" key="4">
    <source>
        <dbReference type="ARBA" id="ARBA00023015"/>
    </source>
</evidence>
<dbReference type="FunFam" id="1.10.472.10:FF:000030">
    <property type="entry name" value="Retinoblastoma-related protein 1"/>
    <property type="match status" value="1"/>
</dbReference>
<evidence type="ECO:0000256" key="8">
    <source>
        <dbReference type="SAM" id="MobiDB-lite"/>
    </source>
</evidence>
<evidence type="ECO:0000256" key="5">
    <source>
        <dbReference type="ARBA" id="ARBA00023163"/>
    </source>
</evidence>
<keyword evidence="6" id="KW-0539">Nucleus</keyword>
<dbReference type="EMBL" id="QGNW01001336">
    <property type="protein sequence ID" value="RVW45233.1"/>
    <property type="molecule type" value="Genomic_DNA"/>
</dbReference>
<dbReference type="Proteomes" id="UP000288805">
    <property type="component" value="Unassembled WGS sequence"/>
</dbReference>
<dbReference type="Pfam" id="PF01857">
    <property type="entry name" value="RB_B"/>
    <property type="match status" value="1"/>
</dbReference>
<dbReference type="PANTHER" id="PTHR13742:SF17">
    <property type="entry name" value="RE32990P-RELATED"/>
    <property type="match status" value="1"/>
</dbReference>
<feature type="domain" description="Retinoblastoma-associated protein A-box" evidence="9">
    <location>
        <begin position="75"/>
        <end position="269"/>
    </location>
</feature>
<dbReference type="Gene3D" id="1.10.472.10">
    <property type="entry name" value="Cyclin-like"/>
    <property type="match status" value="2"/>
</dbReference>
<dbReference type="GO" id="GO:0006357">
    <property type="term" value="P:regulation of transcription by RNA polymerase II"/>
    <property type="evidence" value="ECO:0007669"/>
    <property type="project" value="InterPro"/>
</dbReference>
<sequence>MILFHGGVEMGLKNYLFWGREWSILAFRSTVAFTLSLVQVAFQFSGDTMNICGYKRKFEAIVSPADTTSQLSPCTPAQWLQTVICSLPAKPSAELERFMSSCDGNVTDKVICRASIILGAIFPRGYNGNRCMSSGLHNSSLMNSGWIEQRQEEALKLYYKVLESICESEAQKLQGRNLTQLLTNERFHRCMLVCSAELVSAAHMGARMLFPAVLERIGITAFDLSRVTESFIKHEGSLPRELKRYLNSMEELMLESMVWGKGSSLYNSLIVARPSLAEEICRLGLLAKPMPSLDAIAADNLLSYGGLPHPPGQNGNARSSEKASSELHNSSALPMKEHSPVLNYQKPRKPPPSPPLLSAFASPTQPNPGGRGSTCLDTGIKLLFEKVAKLAAVRINHLTLRLKPLQPIREIVYGLFHRILNQKTALCFNRHVDQIILCCFYIIVKDSKLELTFKEIKDSYVKQPQHGPQVASHVFVNRSPAHGNGKNREDHIDIVAFYNEIFLWAVKPLLVEVRPAKVSDQAPDEAANNADDECPGSPRISPFPSIPGLSPKKVSPSHNVYLSSLQPSKKEALISRGAKSYYACFGESTRAYQSPSKDLTTINNCLRSRPKLRRRLDVEFVSHSEVARALFHHQSA</sequence>